<feature type="transmembrane region" description="Helical" evidence="2">
    <location>
        <begin position="6"/>
        <end position="24"/>
    </location>
</feature>
<keyword evidence="2" id="KW-0812">Transmembrane</keyword>
<accession>A0A5A9W6E1</accession>
<evidence type="ECO:0000313" key="3">
    <source>
        <dbReference type="EMBL" id="KAA0875688.1"/>
    </source>
</evidence>
<name>A0A5A9W6E1_9GAMM</name>
<keyword evidence="2" id="KW-0472">Membrane</keyword>
<gene>
    <name evidence="3" type="ORF">E1H14_03035</name>
</gene>
<protein>
    <submittedName>
        <fullName evidence="3">Uncharacterized protein</fullName>
    </submittedName>
</protein>
<dbReference type="AlphaFoldDB" id="A0A5A9W6E1"/>
<proteinExistence type="predicted"/>
<reference evidence="3 4" key="1">
    <citation type="submission" date="2019-03" db="EMBL/GenBank/DDBJ databases">
        <title>Nitrincola sp. nov. isolated from an Indian soda lake.</title>
        <authorList>
            <person name="Joshi A."/>
            <person name="Thite S.V."/>
            <person name="Joseph N."/>
            <person name="Dhotre D."/>
            <person name="Moorthy M."/>
            <person name="Shouche Y.S."/>
        </authorList>
    </citation>
    <scope>NUCLEOTIDE SEQUENCE [LARGE SCALE GENOMIC DNA]</scope>
    <source>
        <strain evidence="3 4">MEB193</strain>
    </source>
</reference>
<evidence type="ECO:0000256" key="2">
    <source>
        <dbReference type="SAM" id="Phobius"/>
    </source>
</evidence>
<organism evidence="3 4">
    <name type="scientific">Nitrincola tapanii</name>
    <dbReference type="NCBI Taxonomy" id="1708751"/>
    <lineage>
        <taxon>Bacteria</taxon>
        <taxon>Pseudomonadati</taxon>
        <taxon>Pseudomonadota</taxon>
        <taxon>Gammaproteobacteria</taxon>
        <taxon>Oceanospirillales</taxon>
        <taxon>Oceanospirillaceae</taxon>
        <taxon>Nitrincola</taxon>
    </lineage>
</organism>
<comment type="caution">
    <text evidence="3">The sequence shown here is derived from an EMBL/GenBank/DDBJ whole genome shotgun (WGS) entry which is preliminary data.</text>
</comment>
<dbReference type="Proteomes" id="UP000325302">
    <property type="component" value="Unassembled WGS sequence"/>
</dbReference>
<sequence length="248" mass="28109">MSPSETAIIILMAVFVMMMVAIAFQSAENLRQERHFQLLALRDQYRRCEHLLNNFPTEFMTAPLRSALLNFMRLLLKRMHQIQRNSELNHQMEALAQIEEAPLPSPYFPENQGPSLFAERNAALRARALVREMVELVSLMSQQGFAQTQMQALLAELKLAYQRCQCDLLLHEAHLALQQSGPKVAIHHLRTALMQLKKLNPQGLLDAQLIQLQGWMHEIEVQATAPQPTAPQSHAPEAQSSAAFSLQS</sequence>
<feature type="region of interest" description="Disordered" evidence="1">
    <location>
        <begin position="225"/>
        <end position="248"/>
    </location>
</feature>
<dbReference type="EMBL" id="SMRS01000002">
    <property type="protein sequence ID" value="KAA0875688.1"/>
    <property type="molecule type" value="Genomic_DNA"/>
</dbReference>
<evidence type="ECO:0000313" key="4">
    <source>
        <dbReference type="Proteomes" id="UP000325302"/>
    </source>
</evidence>
<dbReference type="RefSeq" id="WP_149389992.1">
    <property type="nucleotide sequence ID" value="NZ_SMRS01000002.1"/>
</dbReference>
<keyword evidence="4" id="KW-1185">Reference proteome</keyword>
<keyword evidence="2" id="KW-1133">Transmembrane helix</keyword>
<evidence type="ECO:0000256" key="1">
    <source>
        <dbReference type="SAM" id="MobiDB-lite"/>
    </source>
</evidence>
<dbReference type="OrthoDB" id="6088829at2"/>